<dbReference type="Proteomes" id="UP000051298">
    <property type="component" value="Unassembled WGS sequence"/>
</dbReference>
<protein>
    <submittedName>
        <fullName evidence="1">DNA polymerase III subunit chi</fullName>
    </submittedName>
</protein>
<dbReference type="PANTHER" id="PTHR38767:SF1">
    <property type="entry name" value="DNA POLYMERASE III SUBUNIT CHI"/>
    <property type="match status" value="1"/>
</dbReference>
<accession>A0A0P1FIY2</accession>
<gene>
    <name evidence="1" type="ORF">THS5294_02396</name>
</gene>
<dbReference type="EMBL" id="CYRX01000031">
    <property type="protein sequence ID" value="CUH61096.1"/>
    <property type="molecule type" value="Genomic_DNA"/>
</dbReference>
<dbReference type="InterPro" id="IPR036768">
    <property type="entry name" value="PolIII_chi_sf"/>
</dbReference>
<evidence type="ECO:0000313" key="1">
    <source>
        <dbReference type="EMBL" id="CUH61096.1"/>
    </source>
</evidence>
<dbReference type="NCBIfam" id="NF004347">
    <property type="entry name" value="PRK05728.1-4"/>
    <property type="match status" value="1"/>
</dbReference>
<proteinExistence type="predicted"/>
<dbReference type="GO" id="GO:0003887">
    <property type="term" value="F:DNA-directed DNA polymerase activity"/>
    <property type="evidence" value="ECO:0007669"/>
    <property type="project" value="InterPro"/>
</dbReference>
<dbReference type="Gene3D" id="3.40.50.10110">
    <property type="entry name" value="DNA polymerase III subunit chi"/>
    <property type="match status" value="1"/>
</dbReference>
<sequence length="155" mass="16748">MGEAYFYHLTRQPLEVTAATLLGKALGAGWRVALRGRDAERLKALDAKLWHGARDSFLPHGLAGGDHDARQPILLTADMTAANDPQCVMAVDGAEVTPEEVGTLSRVMILFDGTDGEAVAHARTQWKSLTDAGAAARYWSEESGRWEEKASKNTG</sequence>
<dbReference type="PANTHER" id="PTHR38767">
    <property type="entry name" value="DNA POLYMERASE III SUBUNIT CHI"/>
    <property type="match status" value="1"/>
</dbReference>
<organism evidence="1 2">
    <name type="scientific">Thalassobacter stenotrophicus</name>
    <dbReference type="NCBI Taxonomy" id="266809"/>
    <lineage>
        <taxon>Bacteria</taxon>
        <taxon>Pseudomonadati</taxon>
        <taxon>Pseudomonadota</taxon>
        <taxon>Alphaproteobacteria</taxon>
        <taxon>Rhodobacterales</taxon>
        <taxon>Roseobacteraceae</taxon>
        <taxon>Thalassobacter</taxon>
    </lineage>
</organism>
<dbReference type="InterPro" id="IPR007459">
    <property type="entry name" value="DNA_pol3_chi"/>
</dbReference>
<reference evidence="1 2" key="1">
    <citation type="submission" date="2015-09" db="EMBL/GenBank/DDBJ databases">
        <authorList>
            <consortium name="Swine Surveillance"/>
        </authorList>
    </citation>
    <scope>NUCLEOTIDE SEQUENCE [LARGE SCALE GENOMIC DNA]</scope>
    <source>
        <strain evidence="1 2">CECT 5294</strain>
    </source>
</reference>
<name>A0A0P1FIY2_9RHOB</name>
<dbReference type="STRING" id="266809.PM03_11150"/>
<dbReference type="GO" id="GO:0006260">
    <property type="term" value="P:DNA replication"/>
    <property type="evidence" value="ECO:0007669"/>
    <property type="project" value="InterPro"/>
</dbReference>
<dbReference type="SUPFAM" id="SSF102400">
    <property type="entry name" value="DNA polymerase III chi subunit"/>
    <property type="match status" value="1"/>
</dbReference>
<dbReference type="AlphaFoldDB" id="A0A0P1FIY2"/>
<dbReference type="GO" id="GO:0032298">
    <property type="term" value="P:positive regulation of DNA-templated DNA replication initiation"/>
    <property type="evidence" value="ECO:0007669"/>
    <property type="project" value="TreeGrafter"/>
</dbReference>
<dbReference type="Pfam" id="PF04364">
    <property type="entry name" value="DNA_pol3_chi"/>
    <property type="match status" value="1"/>
</dbReference>
<dbReference type="eggNOG" id="COG2927">
    <property type="taxonomic scope" value="Bacteria"/>
</dbReference>
<dbReference type="GO" id="GO:0003677">
    <property type="term" value="F:DNA binding"/>
    <property type="evidence" value="ECO:0007669"/>
    <property type="project" value="InterPro"/>
</dbReference>
<evidence type="ECO:0000313" key="2">
    <source>
        <dbReference type="Proteomes" id="UP000051298"/>
    </source>
</evidence>
<dbReference type="RefSeq" id="WP_058123921.1">
    <property type="nucleotide sequence ID" value="NZ_CYRX01000031.1"/>
</dbReference>